<dbReference type="eggNOG" id="COG2152">
    <property type="taxonomic scope" value="Bacteria"/>
</dbReference>
<name>F4KRG2_HALH1</name>
<dbReference type="EMBL" id="CP002691">
    <property type="protein sequence ID" value="AEE47952.1"/>
    <property type="molecule type" value="Genomic_DNA"/>
</dbReference>
<protein>
    <recommendedName>
        <fullName evidence="6">Glycosidase related protein</fullName>
    </recommendedName>
</protein>
<keyword evidence="5" id="KW-1185">Reference proteome</keyword>
<dbReference type="InterPro" id="IPR023296">
    <property type="entry name" value="Glyco_hydro_beta-prop_sf"/>
</dbReference>
<organism evidence="4 5">
    <name type="scientific">Haliscomenobacter hydrossis (strain ATCC 27775 / DSM 1100 / LMG 10767 / O)</name>
    <dbReference type="NCBI Taxonomy" id="760192"/>
    <lineage>
        <taxon>Bacteria</taxon>
        <taxon>Pseudomonadati</taxon>
        <taxon>Bacteroidota</taxon>
        <taxon>Saprospiria</taxon>
        <taxon>Saprospirales</taxon>
        <taxon>Haliscomenobacteraceae</taxon>
        <taxon>Haliscomenobacter</taxon>
    </lineage>
</organism>
<dbReference type="Gene3D" id="2.115.10.20">
    <property type="entry name" value="Glycosyl hydrolase domain, family 43"/>
    <property type="match status" value="1"/>
</dbReference>
<accession>F4KRG2</accession>
<sequence>MQTTYDTRLFQLASEYEHLMRRSNYYKGLGNGILDRYEHPVLTIGHLPLTWQYDLNPDANPNLMLRQGVLSIANAGAITVGDKIALVTRLQSFDGQFFFALAESSTGVDRFRFRNYPTVLPIMTTVRTNIFNLRLTPHEDGWIYALYNLRQKDQNSAATYHHAVARTKDLQEWESLPDLSFDAPAQRLCLLHPALINGKYMVYSQQIDQLQTGFSRMPITISSFDDWAHSACTEENTVHGIAFPEIETPAYLLGPCPIKTPIGWIHLCAGLRRSSYGWRHILQVFLTDLNDPSKVLSQPGGHFLELNEKDKSSPALRMLHSNGWAVFQNKVHLYYTNLDNRVQVVSMPLERLLDYVSNTPQNQTDASTSLKLRMEMIKENQAFMNRFHL</sequence>
<dbReference type="PANTHER" id="PTHR34106">
    <property type="entry name" value="GLYCOSIDASE"/>
    <property type="match status" value="1"/>
</dbReference>
<dbReference type="SUPFAM" id="SSF75005">
    <property type="entry name" value="Arabinanase/levansucrase/invertase"/>
    <property type="match status" value="1"/>
</dbReference>
<gene>
    <name evidence="4" type="ordered locus">Halhy_0038</name>
</gene>
<evidence type="ECO:0000313" key="5">
    <source>
        <dbReference type="Proteomes" id="UP000008461"/>
    </source>
</evidence>
<evidence type="ECO:0000256" key="3">
    <source>
        <dbReference type="ARBA" id="ARBA00024356"/>
    </source>
</evidence>
<dbReference type="InterPro" id="IPR007184">
    <property type="entry name" value="Mannoside_phosphorylase"/>
</dbReference>
<dbReference type="GO" id="GO:0016757">
    <property type="term" value="F:glycosyltransferase activity"/>
    <property type="evidence" value="ECO:0007669"/>
    <property type="project" value="UniProtKB-KW"/>
</dbReference>
<evidence type="ECO:0008006" key="6">
    <source>
        <dbReference type="Google" id="ProtNLM"/>
    </source>
</evidence>
<evidence type="ECO:0000256" key="1">
    <source>
        <dbReference type="ARBA" id="ARBA00022676"/>
    </source>
</evidence>
<evidence type="ECO:0000256" key="2">
    <source>
        <dbReference type="ARBA" id="ARBA00022679"/>
    </source>
</evidence>
<dbReference type="HOGENOM" id="CLU_046648_4_0_10"/>
<keyword evidence="2" id="KW-0808">Transferase</keyword>
<dbReference type="STRING" id="760192.Halhy_0038"/>
<reference key="2">
    <citation type="submission" date="2011-04" db="EMBL/GenBank/DDBJ databases">
        <title>Complete sequence of chromosome of Haliscomenobacter hydrossis DSM 1100.</title>
        <authorList>
            <consortium name="US DOE Joint Genome Institute (JGI-PGF)"/>
            <person name="Lucas S."/>
            <person name="Han J."/>
            <person name="Lapidus A."/>
            <person name="Bruce D."/>
            <person name="Goodwin L."/>
            <person name="Pitluck S."/>
            <person name="Peters L."/>
            <person name="Kyrpides N."/>
            <person name="Mavromatis K."/>
            <person name="Ivanova N."/>
            <person name="Ovchinnikova G."/>
            <person name="Pagani I."/>
            <person name="Daligault H."/>
            <person name="Detter J.C."/>
            <person name="Han C."/>
            <person name="Land M."/>
            <person name="Hauser L."/>
            <person name="Markowitz V."/>
            <person name="Cheng J.-F."/>
            <person name="Hugenholtz P."/>
            <person name="Woyke T."/>
            <person name="Wu D."/>
            <person name="Verbarg S."/>
            <person name="Frueling A."/>
            <person name="Brambilla E."/>
            <person name="Klenk H.-P."/>
            <person name="Eisen J.A."/>
        </authorList>
    </citation>
    <scope>NUCLEOTIDE SEQUENCE</scope>
    <source>
        <strain>DSM 1100</strain>
    </source>
</reference>
<proteinExistence type="inferred from homology"/>
<dbReference type="OrthoDB" id="9775877at2"/>
<dbReference type="Proteomes" id="UP000008461">
    <property type="component" value="Chromosome"/>
</dbReference>
<comment type="similarity">
    <text evidence="3">Belongs to the glycosyl hydrolase 130 family.</text>
</comment>
<dbReference type="KEGG" id="hhy:Halhy_0038"/>
<evidence type="ECO:0000313" key="4">
    <source>
        <dbReference type="EMBL" id="AEE47952.1"/>
    </source>
</evidence>
<dbReference type="AlphaFoldDB" id="F4KRG2"/>
<dbReference type="PANTHER" id="PTHR34106:SF1">
    <property type="entry name" value="1,4-BETA-MANNOSYL-N-ACETYLGLUCOSAMINE PHOSPHORYLASE"/>
    <property type="match status" value="1"/>
</dbReference>
<dbReference type="RefSeq" id="WP_013762516.1">
    <property type="nucleotide sequence ID" value="NC_015510.1"/>
</dbReference>
<reference evidence="4 5" key="1">
    <citation type="journal article" date="2011" name="Stand. Genomic Sci.">
        <title>Complete genome sequence of Haliscomenobacter hydrossis type strain (O).</title>
        <authorList>
            <consortium name="US DOE Joint Genome Institute (JGI-PGF)"/>
            <person name="Daligault H."/>
            <person name="Lapidus A."/>
            <person name="Zeytun A."/>
            <person name="Nolan M."/>
            <person name="Lucas S."/>
            <person name="Del Rio T.G."/>
            <person name="Tice H."/>
            <person name="Cheng J.F."/>
            <person name="Tapia R."/>
            <person name="Han C."/>
            <person name="Goodwin L."/>
            <person name="Pitluck S."/>
            <person name="Liolios K."/>
            <person name="Pagani I."/>
            <person name="Ivanova N."/>
            <person name="Huntemann M."/>
            <person name="Mavromatis K."/>
            <person name="Mikhailova N."/>
            <person name="Pati A."/>
            <person name="Chen A."/>
            <person name="Palaniappan K."/>
            <person name="Land M."/>
            <person name="Hauser L."/>
            <person name="Brambilla E.M."/>
            <person name="Rohde M."/>
            <person name="Verbarg S."/>
            <person name="Goker M."/>
            <person name="Bristow J."/>
            <person name="Eisen J.A."/>
            <person name="Markowitz V."/>
            <person name="Hugenholtz P."/>
            <person name="Kyrpides N.C."/>
            <person name="Klenk H.P."/>
            <person name="Woyke T."/>
        </authorList>
    </citation>
    <scope>NUCLEOTIDE SEQUENCE [LARGE SCALE GENOMIC DNA]</scope>
    <source>
        <strain evidence="5">ATCC 27775 / DSM 1100 / LMG 10767 / O</strain>
    </source>
</reference>
<keyword evidence="1" id="KW-0328">Glycosyltransferase</keyword>